<protein>
    <recommendedName>
        <fullName evidence="2">Small acidic protein</fullName>
    </recommendedName>
</protein>
<keyword evidence="6" id="KW-1185">Reference proteome</keyword>
<sequence>MSTQESKKKSSSSSTSSSSPKRSKKEHNNEKDADDVPTEEVHTANDWENADLGDDQRKQKFLRLMGAKKHKDETPVNRQDSHGSNHNDDVSTEKKHSRSKVENETIERELEKQFKEGLQSKIAHTHHEGLGFHGDNSGSASSSSGDWHHQSAKAKFVPAKTDVGSSMEHVEIDSNKEEEEQEEEEEEKDKSNNDKQNKSSEKQEKKKNSKS</sequence>
<evidence type="ECO:0000313" key="5">
    <source>
        <dbReference type="EMBL" id="CAF1272067.1"/>
    </source>
</evidence>
<feature type="compositionally biased region" description="Basic and acidic residues" evidence="3">
    <location>
        <begin position="188"/>
        <end position="211"/>
    </location>
</feature>
<reference evidence="5" key="1">
    <citation type="submission" date="2021-02" db="EMBL/GenBank/DDBJ databases">
        <authorList>
            <person name="Nowell W R."/>
        </authorList>
    </citation>
    <scope>NUCLEOTIDE SEQUENCE</scope>
</reference>
<dbReference type="InterPro" id="IPR026714">
    <property type="entry name" value="SMAP"/>
</dbReference>
<feature type="compositionally biased region" description="Low complexity" evidence="3">
    <location>
        <begin position="11"/>
        <end position="20"/>
    </location>
</feature>
<proteinExistence type="inferred from homology"/>
<gene>
    <name evidence="5" type="ORF">JXQ802_LOCUS28042</name>
</gene>
<comment type="similarity">
    <text evidence="1">Belongs to the SMAP family.</text>
</comment>
<dbReference type="Proteomes" id="UP000663870">
    <property type="component" value="Unassembled WGS sequence"/>
</dbReference>
<evidence type="ECO:0000256" key="2">
    <source>
        <dbReference type="ARBA" id="ARBA00016161"/>
    </source>
</evidence>
<dbReference type="Pfam" id="PF15477">
    <property type="entry name" value="SMAP"/>
    <property type="match status" value="1"/>
</dbReference>
<evidence type="ECO:0000256" key="3">
    <source>
        <dbReference type="SAM" id="MobiDB-lite"/>
    </source>
</evidence>
<feature type="compositionally biased region" description="Acidic residues" evidence="3">
    <location>
        <begin position="176"/>
        <end position="187"/>
    </location>
</feature>
<evidence type="ECO:0000313" key="6">
    <source>
        <dbReference type="Proteomes" id="UP000663870"/>
    </source>
</evidence>
<dbReference type="PANTHER" id="PTHR22175:SF0">
    <property type="entry name" value="SMALL ACIDIC PROTEIN"/>
    <property type="match status" value="1"/>
</dbReference>
<comment type="caution">
    <text evidence="5">The sequence shown here is derived from an EMBL/GenBank/DDBJ whole genome shotgun (WGS) entry which is preliminary data.</text>
</comment>
<dbReference type="InterPro" id="IPR028124">
    <property type="entry name" value="SMAP_dom"/>
</dbReference>
<feature type="compositionally biased region" description="Basic and acidic residues" evidence="3">
    <location>
        <begin position="70"/>
        <end position="115"/>
    </location>
</feature>
<dbReference type="AlphaFoldDB" id="A0A815BD92"/>
<name>A0A815BD92_9BILA</name>
<dbReference type="PANTHER" id="PTHR22175">
    <property type="entry name" value="SMALL ACIDIC PROTEIN-RELATED"/>
    <property type="match status" value="1"/>
</dbReference>
<accession>A0A815BD92</accession>
<feature type="region of interest" description="Disordered" evidence="3">
    <location>
        <begin position="1"/>
        <end position="211"/>
    </location>
</feature>
<dbReference type="EMBL" id="CAJNOL010001037">
    <property type="protein sequence ID" value="CAF1272067.1"/>
    <property type="molecule type" value="Genomic_DNA"/>
</dbReference>
<evidence type="ECO:0000259" key="4">
    <source>
        <dbReference type="Pfam" id="PF15477"/>
    </source>
</evidence>
<organism evidence="5 6">
    <name type="scientific">Rotaria sordida</name>
    <dbReference type="NCBI Taxonomy" id="392033"/>
    <lineage>
        <taxon>Eukaryota</taxon>
        <taxon>Metazoa</taxon>
        <taxon>Spiralia</taxon>
        <taxon>Gnathifera</taxon>
        <taxon>Rotifera</taxon>
        <taxon>Eurotatoria</taxon>
        <taxon>Bdelloidea</taxon>
        <taxon>Philodinida</taxon>
        <taxon>Philodinidae</taxon>
        <taxon>Rotaria</taxon>
    </lineage>
</organism>
<feature type="domain" description="Small acidic protein-like" evidence="4">
    <location>
        <begin position="47"/>
        <end position="131"/>
    </location>
</feature>
<evidence type="ECO:0000256" key="1">
    <source>
        <dbReference type="ARBA" id="ARBA00006502"/>
    </source>
</evidence>